<name>A2CBY7_PROM3</name>
<dbReference type="KEGG" id="pmf:P9303_22621"/>
<keyword evidence="1" id="KW-0175">Coiled coil</keyword>
<gene>
    <name evidence="2" type="ordered locus">P9303_22621</name>
</gene>
<evidence type="ECO:0000313" key="2">
    <source>
        <dbReference type="EMBL" id="ABM78997.1"/>
    </source>
</evidence>
<accession>A2CBY7</accession>
<dbReference type="HOGENOM" id="CLU_189174_0_0_3"/>
<evidence type="ECO:0000313" key="3">
    <source>
        <dbReference type="Proteomes" id="UP000002274"/>
    </source>
</evidence>
<dbReference type="EMBL" id="CP000554">
    <property type="protein sequence ID" value="ABM78997.1"/>
    <property type="molecule type" value="Genomic_DNA"/>
</dbReference>
<reference evidence="2 3" key="1">
    <citation type="journal article" date="2007" name="PLoS Genet.">
        <title>Patterns and implications of gene gain and loss in the evolution of Prochlorococcus.</title>
        <authorList>
            <person name="Kettler G.C."/>
            <person name="Martiny A.C."/>
            <person name="Huang K."/>
            <person name="Zucker J."/>
            <person name="Coleman M.L."/>
            <person name="Rodrigue S."/>
            <person name="Chen F."/>
            <person name="Lapidus A."/>
            <person name="Ferriera S."/>
            <person name="Johnson J."/>
            <person name="Steglich C."/>
            <person name="Church G.M."/>
            <person name="Richardson P."/>
            <person name="Chisholm S.W."/>
        </authorList>
    </citation>
    <scope>NUCLEOTIDE SEQUENCE [LARGE SCALE GENOMIC DNA]</scope>
    <source>
        <strain evidence="2 3">MIT 9303</strain>
    </source>
</reference>
<organism evidence="2 3">
    <name type="scientific">Prochlorococcus marinus (strain MIT 9303)</name>
    <dbReference type="NCBI Taxonomy" id="59922"/>
    <lineage>
        <taxon>Bacteria</taxon>
        <taxon>Bacillati</taxon>
        <taxon>Cyanobacteriota</taxon>
        <taxon>Cyanophyceae</taxon>
        <taxon>Synechococcales</taxon>
        <taxon>Prochlorococcaceae</taxon>
        <taxon>Prochlorococcus</taxon>
    </lineage>
</organism>
<protein>
    <submittedName>
        <fullName evidence="2">Uncharacterized protein</fullName>
    </submittedName>
</protein>
<dbReference type="Proteomes" id="UP000002274">
    <property type="component" value="Chromosome"/>
</dbReference>
<evidence type="ECO:0000256" key="1">
    <source>
        <dbReference type="SAM" id="Coils"/>
    </source>
</evidence>
<feature type="coiled-coil region" evidence="1">
    <location>
        <begin position="24"/>
        <end position="51"/>
    </location>
</feature>
<sequence length="80" mass="8867">MKICAELASCLSISLASARRKVDLTASREEIRDLEGRKAIAERLLEEARSRPTEGENTSGSQLDRLLEAVASEENFMVED</sequence>
<proteinExistence type="predicted"/>
<dbReference type="STRING" id="59922.P9303_22621"/>
<dbReference type="AlphaFoldDB" id="A2CBY7"/>